<proteinExistence type="predicted"/>
<name>A0A109FQX2_9PSED</name>
<dbReference type="RefSeq" id="WP_060752389.1">
    <property type="nucleotide sequence ID" value="NZ_LRMR01000002.1"/>
</dbReference>
<organism evidence="1 2">
    <name type="scientific">Pseudomonas palleroniana</name>
    <dbReference type="NCBI Taxonomy" id="191390"/>
    <lineage>
        <taxon>Bacteria</taxon>
        <taxon>Pseudomonadati</taxon>
        <taxon>Pseudomonadota</taxon>
        <taxon>Gammaproteobacteria</taxon>
        <taxon>Pseudomonadales</taxon>
        <taxon>Pseudomonadaceae</taxon>
        <taxon>Pseudomonas</taxon>
    </lineage>
</organism>
<dbReference type="EMBL" id="LRMR01000002">
    <property type="protein sequence ID" value="KWU52857.1"/>
    <property type="molecule type" value="Genomic_DNA"/>
</dbReference>
<keyword evidence="1" id="KW-0966">Cell projection</keyword>
<evidence type="ECO:0000313" key="1">
    <source>
        <dbReference type="EMBL" id="KWU52857.1"/>
    </source>
</evidence>
<evidence type="ECO:0000313" key="2">
    <source>
        <dbReference type="Proteomes" id="UP000067111"/>
    </source>
</evidence>
<keyword evidence="1" id="KW-0969">Cilium</keyword>
<accession>A0A109FQX2</accession>
<gene>
    <name evidence="1" type="ORF">AWV77_00880</name>
</gene>
<dbReference type="OrthoDB" id="6982538at2"/>
<keyword evidence="1" id="KW-0282">Flagellum</keyword>
<dbReference type="Proteomes" id="UP000067111">
    <property type="component" value="Unassembled WGS sequence"/>
</dbReference>
<reference evidence="2" key="1">
    <citation type="submission" date="2016-01" db="EMBL/GenBank/DDBJ databases">
        <authorList>
            <person name="Gamez R.M."/>
            <person name="Rodriguez F."/>
            <person name="Bernal J.F."/>
            <person name="Agarwala R."/>
            <person name="Landsman D."/>
            <person name="Marino-Ramirez L."/>
        </authorList>
    </citation>
    <scope>NUCLEOTIDE SEQUENCE [LARGE SCALE GENOMIC DNA]</scope>
    <source>
        <strain evidence="2">Ps006</strain>
    </source>
</reference>
<protein>
    <submittedName>
        <fullName evidence="1">Flagellar biosynthesis protein FlgB</fullName>
    </submittedName>
</protein>
<sequence>MSADMSLAVETVRFAMSLEHLRARVAAHNIAMASVPGGQAMRLNSHEPLAALRGAQGDAQLFAQSLRAMQDSELAPYLQHYTPITPLSPDAGVAELSAASGRYQALADGVSRQFGLMQLAIKGGR</sequence>
<dbReference type="AlphaFoldDB" id="A0A109FQX2"/>
<comment type="caution">
    <text evidence="1">The sequence shown here is derived from an EMBL/GenBank/DDBJ whole genome shotgun (WGS) entry which is preliminary data.</text>
</comment>